<feature type="transmembrane region" description="Helical" evidence="10">
    <location>
        <begin position="274"/>
        <end position="293"/>
    </location>
</feature>
<dbReference type="GO" id="GO:0098719">
    <property type="term" value="P:sodium ion import across plasma membrane"/>
    <property type="evidence" value="ECO:0007669"/>
    <property type="project" value="TreeGrafter"/>
</dbReference>
<dbReference type="GO" id="GO:0015386">
    <property type="term" value="F:potassium:proton antiporter activity"/>
    <property type="evidence" value="ECO:0007669"/>
    <property type="project" value="TreeGrafter"/>
</dbReference>
<keyword evidence="3" id="KW-1003">Cell membrane</keyword>
<dbReference type="Pfam" id="PF00999">
    <property type="entry name" value="Na_H_Exchanger"/>
    <property type="match status" value="1"/>
</dbReference>
<dbReference type="InterPro" id="IPR006153">
    <property type="entry name" value="Cation/H_exchanger_TM"/>
</dbReference>
<keyword evidence="9" id="KW-0739">Sodium transport</keyword>
<dbReference type="PANTHER" id="PTHR10110:SF86">
    <property type="entry name" value="SODIUM_HYDROGEN EXCHANGER 7"/>
    <property type="match status" value="1"/>
</dbReference>
<evidence type="ECO:0000256" key="9">
    <source>
        <dbReference type="ARBA" id="ARBA00023201"/>
    </source>
</evidence>
<evidence type="ECO:0000256" key="8">
    <source>
        <dbReference type="ARBA" id="ARBA00023136"/>
    </source>
</evidence>
<feature type="domain" description="Cation/H+ exchanger transmembrane" evidence="11">
    <location>
        <begin position="15"/>
        <end position="415"/>
    </location>
</feature>
<dbReference type="OrthoDB" id="9809206at2"/>
<dbReference type="GO" id="GO:0005886">
    <property type="term" value="C:plasma membrane"/>
    <property type="evidence" value="ECO:0007669"/>
    <property type="project" value="UniProtKB-SubCell"/>
</dbReference>
<feature type="transmembrane region" description="Helical" evidence="10">
    <location>
        <begin position="6"/>
        <end position="24"/>
    </location>
</feature>
<feature type="transmembrane region" description="Helical" evidence="10">
    <location>
        <begin position="359"/>
        <end position="381"/>
    </location>
</feature>
<evidence type="ECO:0000256" key="7">
    <source>
        <dbReference type="ARBA" id="ARBA00023065"/>
    </source>
</evidence>
<proteinExistence type="predicted"/>
<gene>
    <name evidence="12" type="ORF">NBRC111893_2017</name>
</gene>
<keyword evidence="13" id="KW-1185">Reference proteome</keyword>
<feature type="transmembrane region" description="Helical" evidence="10">
    <location>
        <begin position="230"/>
        <end position="253"/>
    </location>
</feature>
<feature type="transmembrane region" description="Helical" evidence="10">
    <location>
        <begin position="83"/>
        <end position="106"/>
    </location>
</feature>
<evidence type="ECO:0000256" key="4">
    <source>
        <dbReference type="ARBA" id="ARBA00022692"/>
    </source>
</evidence>
<feature type="transmembrane region" description="Helical" evidence="10">
    <location>
        <begin position="31"/>
        <end position="49"/>
    </location>
</feature>
<accession>A0A401FNT0</accession>
<evidence type="ECO:0000313" key="12">
    <source>
        <dbReference type="EMBL" id="GAY73871.1"/>
    </source>
</evidence>
<dbReference type="EMBL" id="BEXA01000004">
    <property type="protein sequence ID" value="GAY73871.1"/>
    <property type="molecule type" value="Genomic_DNA"/>
</dbReference>
<evidence type="ECO:0000256" key="3">
    <source>
        <dbReference type="ARBA" id="ARBA00022475"/>
    </source>
</evidence>
<evidence type="ECO:0000259" key="11">
    <source>
        <dbReference type="Pfam" id="PF00999"/>
    </source>
</evidence>
<feature type="transmembrane region" description="Helical" evidence="10">
    <location>
        <begin position="393"/>
        <end position="414"/>
    </location>
</feature>
<reference evidence="12 13" key="1">
    <citation type="submission" date="2017-11" db="EMBL/GenBank/DDBJ databases">
        <title>Draft Genome Sequence of Lactobacillus curieae NBRC 111893 isolated from Koso, a Japanese sugar-Vegetable Fermented Beverage.</title>
        <authorList>
            <person name="Chiou T.Y."/>
            <person name="Oshima K."/>
            <person name="Suda W."/>
            <person name="Hattori M."/>
            <person name="Takahashi T."/>
        </authorList>
    </citation>
    <scope>NUCLEOTIDE SEQUENCE [LARGE SCALE GENOMIC DNA]</scope>
    <source>
        <strain evidence="12 13">NBRC111893</strain>
    </source>
</reference>
<dbReference type="AlphaFoldDB" id="A0A401FNT0"/>
<evidence type="ECO:0000256" key="2">
    <source>
        <dbReference type="ARBA" id="ARBA00022448"/>
    </source>
</evidence>
<evidence type="ECO:0000256" key="1">
    <source>
        <dbReference type="ARBA" id="ARBA00004651"/>
    </source>
</evidence>
<dbReference type="GO" id="GO:0051453">
    <property type="term" value="P:regulation of intracellular pH"/>
    <property type="evidence" value="ECO:0007669"/>
    <property type="project" value="TreeGrafter"/>
</dbReference>
<dbReference type="InterPro" id="IPR018422">
    <property type="entry name" value="Cation/H_exchanger_CPA1"/>
</dbReference>
<protein>
    <submittedName>
        <fullName evidence="12">Na+/H+ antiporter</fullName>
    </submittedName>
</protein>
<sequence>MESLYLVGLLLLGVIAANVVKQFIPKVPDAFIYILMGLLLSFTPVFRGFELEPEFFMLVIISPLMFVDGQRQSFSKIRQKFSTIFLLSVVLIIGTILSVGILTNLVETEWTLPLAIALVAIVTPTDAVAVKSLTSDNGSKMPGGVGEALELESLFNDATGLVMLDLALSVLQKGSFSLFSGLGHFLFVSIGGVTIGIILGLIIVGIRVWLNVHVNNPETSIIPVSLMTPFLVYIIAEQLGTSGILAVVATGIVHNWESSRLRLTSTRVQLTSSTIWTTIANVLNSVVFLILGLSLPEVWRDFVNIGVPGSMQLLGLAILIYAAMLTIRYFWVIREGQEDIRSLFGTSSDNALHHQNAQIFALGGVHGTMTLAMAFSLPRLIGGQAFPYREELILVATLVILISMVVSAVMLPMVMPKEEAAYTPDDIAHVRSKMVDYATLQIRSQISDHAIREELTAQLQTQKGWTPRSVTNDQFQSLLDQTKDYIRGYIHGNEVSDKYGTEVVNIYDNAINHWKSGLKNKWTIKHELHVLKKQYKHAKWHVMHGVITPKQRQRSREQFKETKSPEEWAKWKNIRGAVIALNDEVLEQTDAYLDSVLKARLEKYQSDNGYIYDVRQALNDYLKQISHEYKQKVVSVDSDLYIQAFQFEYNFVQQASSTGRLPRTMISALYSEINQAQTLQLHQLEELTAISEEDQELVAGRLENN</sequence>
<organism evidence="12 13">
    <name type="scientific">Lentilactobacillus kosonis</name>
    <dbReference type="NCBI Taxonomy" id="2810561"/>
    <lineage>
        <taxon>Bacteria</taxon>
        <taxon>Bacillati</taxon>
        <taxon>Bacillota</taxon>
        <taxon>Bacilli</taxon>
        <taxon>Lactobacillales</taxon>
        <taxon>Lactobacillaceae</taxon>
        <taxon>Lentilactobacillus</taxon>
    </lineage>
</organism>
<keyword evidence="5 10" id="KW-1133">Transmembrane helix</keyword>
<evidence type="ECO:0000313" key="13">
    <source>
        <dbReference type="Proteomes" id="UP000286974"/>
    </source>
</evidence>
<keyword evidence="7" id="KW-0406">Ion transport</keyword>
<dbReference type="RefSeq" id="WP_125008655.1">
    <property type="nucleotide sequence ID" value="NZ_BEXA01000004.1"/>
</dbReference>
<comment type="caution">
    <text evidence="12">The sequence shown here is derived from an EMBL/GenBank/DDBJ whole genome shotgun (WGS) entry which is preliminary data.</text>
</comment>
<name>A0A401FNT0_9LACO</name>
<keyword evidence="2" id="KW-0813">Transport</keyword>
<evidence type="ECO:0000256" key="6">
    <source>
        <dbReference type="ARBA" id="ARBA00023053"/>
    </source>
</evidence>
<dbReference type="Proteomes" id="UP000286974">
    <property type="component" value="Unassembled WGS sequence"/>
</dbReference>
<comment type="subcellular location">
    <subcellularLocation>
        <location evidence="1">Cell membrane</location>
        <topology evidence="1">Multi-pass membrane protein</topology>
    </subcellularLocation>
</comment>
<keyword evidence="4 10" id="KW-0812">Transmembrane</keyword>
<evidence type="ECO:0000256" key="10">
    <source>
        <dbReference type="SAM" id="Phobius"/>
    </source>
</evidence>
<dbReference type="GO" id="GO:0015385">
    <property type="term" value="F:sodium:proton antiporter activity"/>
    <property type="evidence" value="ECO:0007669"/>
    <property type="project" value="InterPro"/>
</dbReference>
<keyword evidence="8 10" id="KW-0472">Membrane</keyword>
<dbReference type="Gene3D" id="6.10.140.1330">
    <property type="match status" value="1"/>
</dbReference>
<evidence type="ECO:0000256" key="5">
    <source>
        <dbReference type="ARBA" id="ARBA00022989"/>
    </source>
</evidence>
<feature type="transmembrane region" description="Helical" evidence="10">
    <location>
        <begin position="313"/>
        <end position="331"/>
    </location>
</feature>
<keyword evidence="6" id="KW-0915">Sodium</keyword>
<dbReference type="PANTHER" id="PTHR10110">
    <property type="entry name" value="SODIUM/HYDROGEN EXCHANGER"/>
    <property type="match status" value="1"/>
</dbReference>
<feature type="transmembrane region" description="Helical" evidence="10">
    <location>
        <begin position="185"/>
        <end position="210"/>
    </location>
</feature>